<accession>A0A0R3U3E4</accession>
<organism evidence="1 2">
    <name type="scientific">Mesocestoides corti</name>
    <name type="common">Flatworm</name>
    <dbReference type="NCBI Taxonomy" id="53468"/>
    <lineage>
        <taxon>Eukaryota</taxon>
        <taxon>Metazoa</taxon>
        <taxon>Spiralia</taxon>
        <taxon>Lophotrochozoa</taxon>
        <taxon>Platyhelminthes</taxon>
        <taxon>Cestoda</taxon>
        <taxon>Eucestoda</taxon>
        <taxon>Cyclophyllidea</taxon>
        <taxon>Mesocestoididae</taxon>
        <taxon>Mesocestoides</taxon>
    </lineage>
</organism>
<dbReference type="OrthoDB" id="6240436at2759"/>
<dbReference type="Proteomes" id="UP000267029">
    <property type="component" value="Unassembled WGS sequence"/>
</dbReference>
<dbReference type="EMBL" id="UXSR01000118">
    <property type="protein sequence ID" value="VDD75079.1"/>
    <property type="molecule type" value="Genomic_DNA"/>
</dbReference>
<keyword evidence="2" id="KW-1185">Reference proteome</keyword>
<dbReference type="AlphaFoldDB" id="A0A0R3U3E4"/>
<dbReference type="WBParaSite" id="MCU_005142-RA">
    <property type="protein sequence ID" value="MCU_005142-RA"/>
    <property type="gene ID" value="MCU_005142"/>
</dbReference>
<reference evidence="1 2" key="1">
    <citation type="submission" date="2018-10" db="EMBL/GenBank/DDBJ databases">
        <authorList>
            <consortium name="Pathogen Informatics"/>
        </authorList>
    </citation>
    <scope>NUCLEOTIDE SEQUENCE [LARGE SCALE GENOMIC DNA]</scope>
</reference>
<gene>
    <name evidence="1" type="ORF">MCOS_LOCUS1082</name>
</gene>
<protein>
    <submittedName>
        <fullName evidence="1 3">Uncharacterized protein</fullName>
    </submittedName>
</protein>
<evidence type="ECO:0000313" key="1">
    <source>
        <dbReference type="EMBL" id="VDD75079.1"/>
    </source>
</evidence>
<name>A0A0R3U3E4_MESCO</name>
<evidence type="ECO:0000313" key="2">
    <source>
        <dbReference type="Proteomes" id="UP000267029"/>
    </source>
</evidence>
<proteinExistence type="predicted"/>
<reference evidence="3" key="2">
    <citation type="submission" date="2019-11" db="UniProtKB">
        <authorList>
            <consortium name="WormBaseParasite"/>
        </authorList>
    </citation>
    <scope>IDENTIFICATION</scope>
</reference>
<sequence length="254" mass="27950">MEGNAMDISLEGKSWDSDTAAKTLKHHQGQNETHNTFRRSSLSIIQPKGKACNFPGCSESAVKHDLLGEGTALQQLSRPAEVPLFQQDINNLDPKPVAGPVEAVEIVAELDLGILLQRWLTKLNDIESPDNSIAKKPYRPRTSGSLLKRHEESQRFADKLSVEQAVAESIFSLNRDRATSDRLRPWTVSLNSHYPRKSSELVEVPSMALTAAHSSAGTLNNLLQQASDSTVDLCIQTVDLFSTDSVMSETSTRE</sequence>
<evidence type="ECO:0000313" key="3">
    <source>
        <dbReference type="WBParaSite" id="MCU_005142-RA"/>
    </source>
</evidence>